<gene>
    <name evidence="2" type="ORF">S01H1_39554</name>
</gene>
<dbReference type="Pfam" id="PF00753">
    <property type="entry name" value="Lactamase_B"/>
    <property type="match status" value="1"/>
</dbReference>
<organism evidence="2">
    <name type="scientific">marine sediment metagenome</name>
    <dbReference type="NCBI Taxonomy" id="412755"/>
    <lineage>
        <taxon>unclassified sequences</taxon>
        <taxon>metagenomes</taxon>
        <taxon>ecological metagenomes</taxon>
    </lineage>
</organism>
<dbReference type="EMBL" id="BARS01024975">
    <property type="protein sequence ID" value="GAG13262.1"/>
    <property type="molecule type" value="Genomic_DNA"/>
</dbReference>
<dbReference type="InterPro" id="IPR050855">
    <property type="entry name" value="NDM-1-like"/>
</dbReference>
<dbReference type="Gene3D" id="3.60.15.10">
    <property type="entry name" value="Ribonuclease Z/Hydroxyacylglutathione hydrolase-like"/>
    <property type="match status" value="1"/>
</dbReference>
<protein>
    <recommendedName>
        <fullName evidence="1">Metallo-beta-lactamase domain-containing protein</fullName>
    </recommendedName>
</protein>
<evidence type="ECO:0000259" key="1">
    <source>
        <dbReference type="Pfam" id="PF00753"/>
    </source>
</evidence>
<evidence type="ECO:0000313" key="2">
    <source>
        <dbReference type="EMBL" id="GAG13262.1"/>
    </source>
</evidence>
<dbReference type="PANTHER" id="PTHR42951">
    <property type="entry name" value="METALLO-BETA-LACTAMASE DOMAIN-CONTAINING"/>
    <property type="match status" value="1"/>
</dbReference>
<dbReference type="PANTHER" id="PTHR42951:SF17">
    <property type="entry name" value="METALLO-BETA-LACTAMASE DOMAIN-CONTAINING PROTEIN"/>
    <property type="match status" value="1"/>
</dbReference>
<accession>X0VQ22</accession>
<dbReference type="InterPro" id="IPR036866">
    <property type="entry name" value="RibonucZ/Hydroxyglut_hydro"/>
</dbReference>
<name>X0VQ22_9ZZZZ</name>
<feature type="non-terminal residue" evidence="2">
    <location>
        <position position="86"/>
    </location>
</feature>
<comment type="caution">
    <text evidence="2">The sequence shown here is derived from an EMBL/GenBank/DDBJ whole genome shotgun (WGS) entry which is preliminary data.</text>
</comment>
<reference evidence="2" key="1">
    <citation type="journal article" date="2014" name="Front. Microbiol.">
        <title>High frequency of phylogenetically diverse reductive dehalogenase-homologous genes in deep subseafloor sedimentary metagenomes.</title>
        <authorList>
            <person name="Kawai M."/>
            <person name="Futagami T."/>
            <person name="Toyoda A."/>
            <person name="Takaki Y."/>
            <person name="Nishi S."/>
            <person name="Hori S."/>
            <person name="Arai W."/>
            <person name="Tsubouchi T."/>
            <person name="Morono Y."/>
            <person name="Uchiyama I."/>
            <person name="Ito T."/>
            <person name="Fujiyama A."/>
            <person name="Inagaki F."/>
            <person name="Takami H."/>
        </authorList>
    </citation>
    <scope>NUCLEOTIDE SEQUENCE</scope>
    <source>
        <strain evidence="2">Expedition CK06-06</strain>
    </source>
</reference>
<dbReference type="SUPFAM" id="SSF56281">
    <property type="entry name" value="Metallo-hydrolase/oxidoreductase"/>
    <property type="match status" value="1"/>
</dbReference>
<dbReference type="InterPro" id="IPR001279">
    <property type="entry name" value="Metallo-B-lactamas"/>
</dbReference>
<feature type="domain" description="Metallo-beta-lactamase" evidence="1">
    <location>
        <begin position="14"/>
        <end position="85"/>
    </location>
</feature>
<sequence length="86" mass="9673">MGIDIYPIHLGFDCSYIVKDEGTIMIDCGEPKKLKHFMQGIEKASIKPEEVRLIVLTHGHWDHIGSAKDVKEATGAKIAMHEKEKD</sequence>
<proteinExistence type="predicted"/>
<dbReference type="AlphaFoldDB" id="X0VQ22"/>